<evidence type="ECO:0000256" key="2">
    <source>
        <dbReference type="ARBA" id="ARBA00012438"/>
    </source>
</evidence>
<dbReference type="EMBL" id="AP018005">
    <property type="protein sequence ID" value="BBB14947.1"/>
    <property type="molecule type" value="Genomic_DNA"/>
</dbReference>
<dbReference type="SMART" id="SM00387">
    <property type="entry name" value="HATPase_c"/>
    <property type="match status" value="1"/>
</dbReference>
<evidence type="ECO:0000259" key="6">
    <source>
        <dbReference type="PROSITE" id="PS50109"/>
    </source>
</evidence>
<dbReference type="RefSeq" id="WP_126322453.1">
    <property type="nucleotide sequence ID" value="NZ_AP018005.1"/>
</dbReference>
<dbReference type="Gene3D" id="3.30.450.20">
    <property type="entry name" value="PAS domain"/>
    <property type="match status" value="1"/>
</dbReference>
<organism evidence="7 8">
    <name type="scientific">Candidatus Rickettsiella viridis</name>
    <dbReference type="NCBI Taxonomy" id="676208"/>
    <lineage>
        <taxon>Bacteria</taxon>
        <taxon>Pseudomonadati</taxon>
        <taxon>Pseudomonadota</taxon>
        <taxon>Gammaproteobacteria</taxon>
        <taxon>Legionellales</taxon>
        <taxon>Coxiellaceae</taxon>
        <taxon>Rickettsiella</taxon>
    </lineage>
</organism>
<evidence type="ECO:0000256" key="3">
    <source>
        <dbReference type="ARBA" id="ARBA00022553"/>
    </source>
</evidence>
<dbReference type="InterPro" id="IPR013656">
    <property type="entry name" value="PAS_4"/>
</dbReference>
<dbReference type="SUPFAM" id="SSF47384">
    <property type="entry name" value="Homodimeric domain of signal transducing histidine kinase"/>
    <property type="match status" value="1"/>
</dbReference>
<name>A0A2Z5V6Z7_9COXI</name>
<dbReference type="InterPro" id="IPR004358">
    <property type="entry name" value="Sig_transdc_His_kin-like_C"/>
</dbReference>
<dbReference type="OrthoDB" id="9810730at2"/>
<keyword evidence="5 7" id="KW-0418">Kinase</keyword>
<evidence type="ECO:0000256" key="4">
    <source>
        <dbReference type="ARBA" id="ARBA00022679"/>
    </source>
</evidence>
<gene>
    <name evidence="7" type="ORF">RVIR1_04340</name>
</gene>
<dbReference type="KEGG" id="rvi:RVIR1_04340"/>
<keyword evidence="4" id="KW-0808">Transferase</keyword>
<dbReference type="InterPro" id="IPR036097">
    <property type="entry name" value="HisK_dim/P_sf"/>
</dbReference>
<dbReference type="Pfam" id="PF08448">
    <property type="entry name" value="PAS_4"/>
    <property type="match status" value="1"/>
</dbReference>
<sequence>MKEILNENLLELYEPIIKNYIYKELPINIFVSNKDGYIVWGNSRVIGTLNETKETFMGKHLSTWGDENWNNCKKVIETGHEYTEEEIGLDNHIYLTTRKPIPVENGCDIAGVIGLSLDITDRKQAEMTKCEFLMNMGHELRTPFCGIITVLELLYGKEEDLKKKSLLEMSLYSSKRLLKFMNDIQEVSRLGHLPLDEELCNMKEMLANIILFLMPTTEMKKLEIEASCTGKETMINRYRIEKILLNLMGNAVKFTEQGTITVSIKISSMLTIVVSDTGIGIDKKHHEKIFENFFKVVASYKKDEYAGIGKGLYLVKRYTEELQGSISVQSALGKGSVFTVMIPTRR</sequence>
<dbReference type="AlphaFoldDB" id="A0A2Z5V6Z7"/>
<protein>
    <recommendedName>
        <fullName evidence="2">histidine kinase</fullName>
        <ecNumber evidence="2">2.7.13.3</ecNumber>
    </recommendedName>
</protein>
<comment type="catalytic activity">
    <reaction evidence="1">
        <text>ATP + protein L-histidine = ADP + protein N-phospho-L-histidine.</text>
        <dbReference type="EC" id="2.7.13.3"/>
    </reaction>
</comment>
<dbReference type="InterPro" id="IPR036890">
    <property type="entry name" value="HATPase_C_sf"/>
</dbReference>
<dbReference type="Gene3D" id="3.30.565.10">
    <property type="entry name" value="Histidine kinase-like ATPase, C-terminal domain"/>
    <property type="match status" value="1"/>
</dbReference>
<dbReference type="GO" id="GO:0009927">
    <property type="term" value="F:histidine phosphotransfer kinase activity"/>
    <property type="evidence" value="ECO:0007669"/>
    <property type="project" value="TreeGrafter"/>
</dbReference>
<proteinExistence type="predicted"/>
<evidence type="ECO:0000313" key="7">
    <source>
        <dbReference type="EMBL" id="BBB14947.1"/>
    </source>
</evidence>
<dbReference type="Pfam" id="PF02518">
    <property type="entry name" value="HATPase_c"/>
    <property type="match status" value="1"/>
</dbReference>
<feature type="domain" description="Histidine kinase" evidence="6">
    <location>
        <begin position="135"/>
        <end position="346"/>
    </location>
</feature>
<reference evidence="7 8" key="1">
    <citation type="submission" date="2017-03" db="EMBL/GenBank/DDBJ databases">
        <title>The genome sequence of Candidatus Rickettsiella viridis.</title>
        <authorList>
            <person name="Nikoh N."/>
            <person name="Tsuchida T."/>
            <person name="Yamaguchi K."/>
            <person name="Maeda T."/>
            <person name="Shigenobu S."/>
            <person name="Fukatsu T."/>
        </authorList>
    </citation>
    <scope>NUCLEOTIDE SEQUENCE [LARGE SCALE GENOMIC DNA]</scope>
    <source>
        <strain evidence="7 8">Ap-RA04</strain>
    </source>
</reference>
<dbReference type="GO" id="GO:0005886">
    <property type="term" value="C:plasma membrane"/>
    <property type="evidence" value="ECO:0007669"/>
    <property type="project" value="TreeGrafter"/>
</dbReference>
<dbReference type="CDD" id="cd00082">
    <property type="entry name" value="HisKA"/>
    <property type="match status" value="1"/>
</dbReference>
<keyword evidence="8" id="KW-1185">Reference proteome</keyword>
<dbReference type="SUPFAM" id="SSF55785">
    <property type="entry name" value="PYP-like sensor domain (PAS domain)"/>
    <property type="match status" value="1"/>
</dbReference>
<dbReference type="SUPFAM" id="SSF55874">
    <property type="entry name" value="ATPase domain of HSP90 chaperone/DNA topoisomerase II/histidine kinase"/>
    <property type="match status" value="1"/>
</dbReference>
<dbReference type="InterPro" id="IPR035965">
    <property type="entry name" value="PAS-like_dom_sf"/>
</dbReference>
<dbReference type="SMART" id="SM00388">
    <property type="entry name" value="HisKA"/>
    <property type="match status" value="1"/>
</dbReference>
<dbReference type="InterPro" id="IPR003661">
    <property type="entry name" value="HisK_dim/P_dom"/>
</dbReference>
<accession>A0A2Z5V6Z7</accession>
<dbReference type="Gene3D" id="1.10.287.130">
    <property type="match status" value="1"/>
</dbReference>
<keyword evidence="3" id="KW-0597">Phosphoprotein</keyword>
<evidence type="ECO:0000256" key="5">
    <source>
        <dbReference type="ARBA" id="ARBA00022777"/>
    </source>
</evidence>
<dbReference type="Pfam" id="PF00512">
    <property type="entry name" value="HisKA"/>
    <property type="match status" value="1"/>
</dbReference>
<evidence type="ECO:0000256" key="1">
    <source>
        <dbReference type="ARBA" id="ARBA00000085"/>
    </source>
</evidence>
<dbReference type="InterPro" id="IPR003594">
    <property type="entry name" value="HATPase_dom"/>
</dbReference>
<dbReference type="PROSITE" id="PS50109">
    <property type="entry name" value="HIS_KIN"/>
    <property type="match status" value="1"/>
</dbReference>
<dbReference type="InterPro" id="IPR005467">
    <property type="entry name" value="His_kinase_dom"/>
</dbReference>
<dbReference type="PRINTS" id="PR00344">
    <property type="entry name" value="BCTRLSENSOR"/>
</dbReference>
<dbReference type="EC" id="2.7.13.3" evidence="2"/>
<dbReference type="PANTHER" id="PTHR43047:SF72">
    <property type="entry name" value="OSMOSENSING HISTIDINE PROTEIN KINASE SLN1"/>
    <property type="match status" value="1"/>
</dbReference>
<dbReference type="GO" id="GO:0000155">
    <property type="term" value="F:phosphorelay sensor kinase activity"/>
    <property type="evidence" value="ECO:0007669"/>
    <property type="project" value="InterPro"/>
</dbReference>
<evidence type="ECO:0000313" key="8">
    <source>
        <dbReference type="Proteomes" id="UP000282483"/>
    </source>
</evidence>
<dbReference type="Proteomes" id="UP000282483">
    <property type="component" value="Chromosome"/>
</dbReference>
<dbReference type="PANTHER" id="PTHR43047">
    <property type="entry name" value="TWO-COMPONENT HISTIDINE PROTEIN KINASE"/>
    <property type="match status" value="1"/>
</dbReference>